<proteinExistence type="predicted"/>
<sequence>MKKTKCQNFEVNTADTSERCINCGKIFKKQSWLVKQCEMPGDRKKKSDNGSNDMSKKGNNDISLNKNRKTARRRQLDETLRDHDAKMDELQRMVAKLQTVTSSFLSHQGITKSPVALSFHKSSLQYPVIPSLRQDFVLLDQ</sequence>
<organism evidence="3 6">
    <name type="scientific">Phytophthora kernoviae</name>
    <dbReference type="NCBI Taxonomy" id="325452"/>
    <lineage>
        <taxon>Eukaryota</taxon>
        <taxon>Sar</taxon>
        <taxon>Stramenopiles</taxon>
        <taxon>Oomycota</taxon>
        <taxon>Peronosporomycetes</taxon>
        <taxon>Peronosporales</taxon>
        <taxon>Peronosporaceae</taxon>
        <taxon>Phytophthora</taxon>
    </lineage>
</organism>
<feature type="region of interest" description="Disordered" evidence="1">
    <location>
        <begin position="38"/>
        <end position="84"/>
    </location>
</feature>
<accession>A0A3R7JQY8</accession>
<dbReference type="EMBL" id="JPWV03000043">
    <property type="protein sequence ID" value="KAG2528316.1"/>
    <property type="molecule type" value="Genomic_DNA"/>
</dbReference>
<feature type="compositionally biased region" description="Basic and acidic residues" evidence="1">
    <location>
        <begin position="40"/>
        <end position="59"/>
    </location>
</feature>
<keyword evidence="5" id="KW-1185">Reference proteome</keyword>
<dbReference type="EMBL" id="MBDN02000049">
    <property type="protein sequence ID" value="RLN82630.1"/>
    <property type="molecule type" value="Genomic_DNA"/>
</dbReference>
<dbReference type="Proteomes" id="UP000785171">
    <property type="component" value="Unassembled WGS sequence"/>
</dbReference>
<reference evidence="5 6" key="2">
    <citation type="submission" date="2018-07" db="EMBL/GenBank/DDBJ databases">
        <title>Genome sequencing of oomycete isolates from Chile give support for New Zealand origin for Phytophthora kernoviae and make available the first Nothophytophthora sp. genome.</title>
        <authorList>
            <person name="Studholme D.J."/>
            <person name="Sanfuentes E."/>
            <person name="Panda P."/>
            <person name="Hill R."/>
            <person name="Sambles C."/>
            <person name="Grant M."/>
            <person name="Williams N.M."/>
            <person name="Mcdougal R.L."/>
        </authorList>
    </citation>
    <scope>NUCLEOTIDE SEQUENCE [LARGE SCALE GENOMIC DNA]</scope>
    <source>
        <strain evidence="3">Chile2</strain>
        <strain evidence="4">Chile4</strain>
    </source>
</reference>
<evidence type="ECO:0000256" key="1">
    <source>
        <dbReference type="SAM" id="MobiDB-lite"/>
    </source>
</evidence>
<evidence type="ECO:0000313" key="5">
    <source>
        <dbReference type="Proteomes" id="UP000285624"/>
    </source>
</evidence>
<feature type="compositionally biased region" description="Basic and acidic residues" evidence="1">
    <location>
        <begin position="74"/>
        <end position="84"/>
    </location>
</feature>
<name>A0A3R7JQY8_9STRA</name>
<reference evidence="2" key="1">
    <citation type="journal article" date="2015" name="Genom Data">
        <title>Genome sequences of six Phytophthora species associated with forests in New Zealand.</title>
        <authorList>
            <person name="Studholme D.J."/>
            <person name="McDougal R.L."/>
            <person name="Sambles C."/>
            <person name="Hansen E."/>
            <person name="Hardy G."/>
            <person name="Grant M."/>
            <person name="Ganley R.J."/>
            <person name="Williams N.M."/>
        </authorList>
    </citation>
    <scope>NUCLEOTIDE SEQUENCE</scope>
    <source>
        <strain evidence="2">NZFS 2646</strain>
    </source>
</reference>
<protein>
    <submittedName>
        <fullName evidence="3">Uncharacterized protein</fullName>
    </submittedName>
</protein>
<dbReference type="Proteomes" id="UP000285883">
    <property type="component" value="Unassembled WGS sequence"/>
</dbReference>
<evidence type="ECO:0000313" key="2">
    <source>
        <dbReference type="EMBL" id="KAG2528316.1"/>
    </source>
</evidence>
<dbReference type="EMBL" id="MAYM02002262">
    <property type="protein sequence ID" value="RLN02081.1"/>
    <property type="molecule type" value="Genomic_DNA"/>
</dbReference>
<evidence type="ECO:0000313" key="3">
    <source>
        <dbReference type="EMBL" id="RLN02081.1"/>
    </source>
</evidence>
<gene>
    <name evidence="3" type="ORF">BBI17_003552</name>
    <name evidence="4" type="ORF">BBO99_00002778</name>
    <name evidence="2" type="ORF">JM16_001316</name>
</gene>
<evidence type="ECO:0000313" key="6">
    <source>
        <dbReference type="Proteomes" id="UP000285883"/>
    </source>
</evidence>
<dbReference type="Proteomes" id="UP000285624">
    <property type="component" value="Unassembled WGS sequence"/>
</dbReference>
<reference evidence="2" key="3">
    <citation type="submission" date="2020-06" db="EMBL/GenBank/DDBJ databases">
        <authorList>
            <person name="Studholme D.J."/>
        </authorList>
    </citation>
    <scope>NUCLEOTIDE SEQUENCE</scope>
    <source>
        <strain evidence="2">NZFS 2646</strain>
    </source>
</reference>
<comment type="caution">
    <text evidence="3">The sequence shown here is derived from an EMBL/GenBank/DDBJ whole genome shotgun (WGS) entry which is preliminary data.</text>
</comment>
<dbReference type="AlphaFoldDB" id="A0A3R7JQY8"/>
<evidence type="ECO:0000313" key="4">
    <source>
        <dbReference type="EMBL" id="RLN82630.1"/>
    </source>
</evidence>